<keyword evidence="2" id="KW-1185">Reference proteome</keyword>
<protein>
    <submittedName>
        <fullName evidence="1">Uncharacterized protein</fullName>
    </submittedName>
</protein>
<evidence type="ECO:0000313" key="1">
    <source>
        <dbReference type="EMBL" id="KAK1755809.1"/>
    </source>
</evidence>
<dbReference type="EMBL" id="MU839833">
    <property type="protein sequence ID" value="KAK1755809.1"/>
    <property type="molecule type" value="Genomic_DNA"/>
</dbReference>
<evidence type="ECO:0000313" key="2">
    <source>
        <dbReference type="Proteomes" id="UP001239445"/>
    </source>
</evidence>
<dbReference type="Proteomes" id="UP001239445">
    <property type="component" value="Unassembled WGS sequence"/>
</dbReference>
<gene>
    <name evidence="1" type="ORF">QBC47DRAFT_197234</name>
</gene>
<accession>A0AAJ0BEI1</accession>
<name>A0AAJ0BEI1_9PEZI</name>
<dbReference type="AlphaFoldDB" id="A0AAJ0BEI1"/>
<sequence>MQTCGESKTGQNAAAKRAKDVVAAPQPLLLAVPASPFSIEPLWAPVGRQHGQLGHHWVSRPCLSLSPPDSGGGDSTPGGDRHLFCRLPSPVSISSCLVLLVSASPQNAVPPQEAAPHHPAVPSLLILPLSWDSPRFPLPRPHDPRTFANSLSSGAISPVSLLLPISPSWLHNESSLSTCPRLLHISATPGQGGAKAIRGNWG</sequence>
<proteinExistence type="predicted"/>
<reference evidence="1" key="1">
    <citation type="submission" date="2023-06" db="EMBL/GenBank/DDBJ databases">
        <title>Genome-scale phylogeny and comparative genomics of the fungal order Sordariales.</title>
        <authorList>
            <consortium name="Lawrence Berkeley National Laboratory"/>
            <person name="Hensen N."/>
            <person name="Bonometti L."/>
            <person name="Westerberg I."/>
            <person name="Brannstrom I.O."/>
            <person name="Guillou S."/>
            <person name="Cros-Aarteil S."/>
            <person name="Calhoun S."/>
            <person name="Haridas S."/>
            <person name="Kuo A."/>
            <person name="Mondo S."/>
            <person name="Pangilinan J."/>
            <person name="Riley R."/>
            <person name="Labutti K."/>
            <person name="Andreopoulos B."/>
            <person name="Lipzen A."/>
            <person name="Chen C."/>
            <person name="Yanf M."/>
            <person name="Daum C."/>
            <person name="Ng V."/>
            <person name="Clum A."/>
            <person name="Steindorff A."/>
            <person name="Ohm R."/>
            <person name="Martin F."/>
            <person name="Silar P."/>
            <person name="Natvig D."/>
            <person name="Lalanne C."/>
            <person name="Gautier V."/>
            <person name="Ament-Velasquez S.L."/>
            <person name="Kruys A."/>
            <person name="Hutchinson M.I."/>
            <person name="Powell A.J."/>
            <person name="Barry K."/>
            <person name="Miller A.N."/>
            <person name="Grigoriev I.V."/>
            <person name="Debuchy R."/>
            <person name="Gladieux P."/>
            <person name="Thoren M.H."/>
            <person name="Johannesson H."/>
        </authorList>
    </citation>
    <scope>NUCLEOTIDE SEQUENCE</scope>
    <source>
        <strain evidence="1">PSN4</strain>
    </source>
</reference>
<organism evidence="1 2">
    <name type="scientific">Echria macrotheca</name>
    <dbReference type="NCBI Taxonomy" id="438768"/>
    <lineage>
        <taxon>Eukaryota</taxon>
        <taxon>Fungi</taxon>
        <taxon>Dikarya</taxon>
        <taxon>Ascomycota</taxon>
        <taxon>Pezizomycotina</taxon>
        <taxon>Sordariomycetes</taxon>
        <taxon>Sordariomycetidae</taxon>
        <taxon>Sordariales</taxon>
        <taxon>Schizotheciaceae</taxon>
        <taxon>Echria</taxon>
    </lineage>
</organism>
<comment type="caution">
    <text evidence="1">The sequence shown here is derived from an EMBL/GenBank/DDBJ whole genome shotgun (WGS) entry which is preliminary data.</text>
</comment>